<evidence type="ECO:0000313" key="3">
    <source>
        <dbReference type="EMBL" id="TFB72076.1"/>
    </source>
</evidence>
<feature type="transmembrane region" description="Helical" evidence="2">
    <location>
        <begin position="142"/>
        <end position="164"/>
    </location>
</feature>
<dbReference type="EMBL" id="SOEY01000020">
    <property type="protein sequence ID" value="TFB72076.1"/>
    <property type="molecule type" value="Genomic_DNA"/>
</dbReference>
<keyword evidence="2" id="KW-0812">Transmembrane</keyword>
<keyword evidence="4" id="KW-1185">Reference proteome</keyword>
<accession>A0A4R8UX04</accession>
<dbReference type="AlphaFoldDB" id="A0A4R8UX04"/>
<sequence>MDTVVLILAALVLAGRGIRLIYNARAEPRKRMLHAYSRQVGLALVPEIVPELSSRIYRRERAGIVGSMVGLVLGVATLLVTNGSQNPWNGLLVVVAMTVGSTVALIGNDSRSAFAPVAEAPRLARSASPGLGDYVTPLDRTFSLGLLGLATLGYIAVLGVIAINPDRVFDDVSVRTILWPAGLLLALATAASLVTWAAANALLGRGQPAGTYIQLAWSDAFRSTTLRSLVGIPGIIAAVSSCVLFLALSEAIHRPEPGSIGEILVGSFTIMGPVLIMVLVSWSVTSLRNRSTTHFLRRLWPETAVELDRRRRARGAAGDDQPDDRPDNQPRDRPDQGSRTRTPA</sequence>
<comment type="caution">
    <text evidence="3">The sequence shown here is derived from an EMBL/GenBank/DDBJ whole genome shotgun (WGS) entry which is preliminary data.</text>
</comment>
<feature type="compositionally biased region" description="Basic and acidic residues" evidence="1">
    <location>
        <begin position="323"/>
        <end position="338"/>
    </location>
</feature>
<feature type="transmembrane region" description="Helical" evidence="2">
    <location>
        <begin position="229"/>
        <end position="248"/>
    </location>
</feature>
<keyword evidence="2" id="KW-0472">Membrane</keyword>
<dbReference type="RefSeq" id="WP_134503378.1">
    <property type="nucleotide sequence ID" value="NZ_SOEY01000020.1"/>
</dbReference>
<evidence type="ECO:0000256" key="1">
    <source>
        <dbReference type="SAM" id="MobiDB-lite"/>
    </source>
</evidence>
<evidence type="ECO:0000256" key="2">
    <source>
        <dbReference type="SAM" id="Phobius"/>
    </source>
</evidence>
<feature type="transmembrane region" description="Helical" evidence="2">
    <location>
        <begin position="88"/>
        <end position="107"/>
    </location>
</feature>
<keyword evidence="2" id="KW-1133">Transmembrane helix</keyword>
<dbReference type="Proteomes" id="UP000298173">
    <property type="component" value="Unassembled WGS sequence"/>
</dbReference>
<feature type="transmembrane region" description="Helical" evidence="2">
    <location>
        <begin position="62"/>
        <end position="81"/>
    </location>
</feature>
<gene>
    <name evidence="3" type="ORF">E3O06_10685</name>
</gene>
<name>A0A4R8UX04_9MICO</name>
<proteinExistence type="predicted"/>
<protein>
    <submittedName>
        <fullName evidence="3">Uncharacterized protein</fullName>
    </submittedName>
</protein>
<organism evidence="3 4">
    <name type="scientific">Cryobacterium glaciale</name>
    <dbReference type="NCBI Taxonomy" id="1259145"/>
    <lineage>
        <taxon>Bacteria</taxon>
        <taxon>Bacillati</taxon>
        <taxon>Actinomycetota</taxon>
        <taxon>Actinomycetes</taxon>
        <taxon>Micrococcales</taxon>
        <taxon>Microbacteriaceae</taxon>
        <taxon>Cryobacterium</taxon>
    </lineage>
</organism>
<feature type="transmembrane region" description="Helical" evidence="2">
    <location>
        <begin position="176"/>
        <end position="199"/>
    </location>
</feature>
<feature type="transmembrane region" description="Helical" evidence="2">
    <location>
        <begin position="260"/>
        <end position="282"/>
    </location>
</feature>
<evidence type="ECO:0000313" key="4">
    <source>
        <dbReference type="Proteomes" id="UP000298173"/>
    </source>
</evidence>
<feature type="region of interest" description="Disordered" evidence="1">
    <location>
        <begin position="310"/>
        <end position="344"/>
    </location>
</feature>
<dbReference type="OrthoDB" id="3732892at2"/>
<reference evidence="3 4" key="1">
    <citation type="submission" date="2019-03" db="EMBL/GenBank/DDBJ databases">
        <title>Genomics of glacier-inhabiting Cryobacterium strains.</title>
        <authorList>
            <person name="Liu Q."/>
            <person name="Xin Y.-H."/>
        </authorList>
    </citation>
    <scope>NUCLEOTIDE SEQUENCE [LARGE SCALE GENOMIC DNA]</scope>
    <source>
        <strain evidence="3 4">HLT2-23</strain>
    </source>
</reference>